<dbReference type="InterPro" id="IPR023419">
    <property type="entry name" value="Transthyretin_CS"/>
</dbReference>
<evidence type="ECO:0000256" key="10">
    <source>
        <dbReference type="RuleBase" id="RU361270"/>
    </source>
</evidence>
<dbReference type="CDD" id="cd05822">
    <property type="entry name" value="TLP_HIUase"/>
    <property type="match status" value="1"/>
</dbReference>
<evidence type="ECO:0000313" key="13">
    <source>
        <dbReference type="EMBL" id="GJN55472.1"/>
    </source>
</evidence>
<dbReference type="EMBL" id="BQKM01000018">
    <property type="protein sequence ID" value="GJN55472.1"/>
    <property type="molecule type" value="Genomic_DNA"/>
</dbReference>
<dbReference type="InterPro" id="IPR036817">
    <property type="entry name" value="Transthyretin/HIU_hydrolase_sf"/>
</dbReference>
<protein>
    <recommendedName>
        <fullName evidence="6 10">5-hydroxyisourate hydrolase</fullName>
        <shortName evidence="10">HIU hydrolase</shortName>
        <shortName evidence="10">HIUHase</shortName>
        <ecNumber evidence="5 10">3.5.2.17</ecNumber>
    </recommendedName>
</protein>
<dbReference type="Gene3D" id="2.60.40.180">
    <property type="entry name" value="Transthyretin/hydroxyisourate hydrolase domain"/>
    <property type="match status" value="1"/>
</dbReference>
<dbReference type="InterPro" id="IPR014306">
    <property type="entry name" value="Hydroxyisourate_hydrolase"/>
</dbReference>
<dbReference type="NCBIfam" id="TIGR02962">
    <property type="entry name" value="hdxy_isourate"/>
    <property type="match status" value="1"/>
</dbReference>
<keyword evidence="7 10" id="KW-0659">Purine metabolism</keyword>
<evidence type="ECO:0000256" key="3">
    <source>
        <dbReference type="ARBA" id="ARBA00009850"/>
    </source>
</evidence>
<dbReference type="FunFam" id="2.60.40.180:FF:000005">
    <property type="entry name" value="5-hydroxyisourate hydrolase"/>
    <property type="match status" value="1"/>
</dbReference>
<dbReference type="PROSITE" id="PS00769">
    <property type="entry name" value="TRANSTHYRETIN_2"/>
    <property type="match status" value="1"/>
</dbReference>
<gene>
    <name evidence="12" type="ORF">TUM18999_38580</name>
    <name evidence="13" type="ORF">TUM20286_52240</name>
</gene>
<evidence type="ECO:0000256" key="4">
    <source>
        <dbReference type="ARBA" id="ARBA00011881"/>
    </source>
</evidence>
<dbReference type="Proteomes" id="UP001054892">
    <property type="component" value="Unassembled WGS sequence"/>
</dbReference>
<dbReference type="Proteomes" id="UP000509383">
    <property type="component" value="Chromosome"/>
</dbReference>
<dbReference type="PROSITE" id="PS00768">
    <property type="entry name" value="TRANSTHYRETIN_1"/>
    <property type="match status" value="1"/>
</dbReference>
<accession>A0A6J4E7B5</accession>
<dbReference type="GO" id="GO:0033971">
    <property type="term" value="F:hydroxyisourate hydrolase activity"/>
    <property type="evidence" value="ECO:0007669"/>
    <property type="project" value="UniProtKB-EC"/>
</dbReference>
<dbReference type="InterPro" id="IPR023418">
    <property type="entry name" value="Thyroxine_BS"/>
</dbReference>
<dbReference type="InterPro" id="IPR023416">
    <property type="entry name" value="Transthyretin/HIU_hydrolase_d"/>
</dbReference>
<comment type="function">
    <text evidence="2">Catalyzes the hydrolysis of 5-hydroxyisourate (HIU) to 2-oxo-4-hydroxy-4-carboxy-5-ureidoimidazoline (OHCU).</text>
</comment>
<evidence type="ECO:0000256" key="9">
    <source>
        <dbReference type="PIRSR" id="PIRSR600895-51"/>
    </source>
</evidence>
<dbReference type="PRINTS" id="PR00189">
    <property type="entry name" value="TRNSTHYRETIN"/>
</dbReference>
<organism evidence="12 14">
    <name type="scientific">Pseudomonas tohonis</name>
    <dbReference type="NCBI Taxonomy" id="2725477"/>
    <lineage>
        <taxon>Bacteria</taxon>
        <taxon>Pseudomonadati</taxon>
        <taxon>Pseudomonadota</taxon>
        <taxon>Gammaproteobacteria</taxon>
        <taxon>Pseudomonadales</taxon>
        <taxon>Pseudomonadaceae</taxon>
        <taxon>Pseudomonas</taxon>
    </lineage>
</organism>
<dbReference type="EC" id="3.5.2.17" evidence="5 10"/>
<evidence type="ECO:0000313" key="12">
    <source>
        <dbReference type="EMBL" id="BCG25667.1"/>
    </source>
</evidence>
<feature type="domain" description="Transthyretin/hydroxyisourate hydrolase" evidence="11">
    <location>
        <begin position="4"/>
        <end position="116"/>
    </location>
</feature>
<evidence type="ECO:0000313" key="15">
    <source>
        <dbReference type="Proteomes" id="UP001054892"/>
    </source>
</evidence>
<feature type="binding site" evidence="9">
    <location>
        <position position="7"/>
    </location>
    <ligand>
        <name>substrate</name>
    </ligand>
</feature>
<keyword evidence="8 10" id="KW-0378">Hydrolase</keyword>
<dbReference type="RefSeq" id="WP_173177897.1">
    <property type="nucleotide sequence ID" value="NZ_AP023189.1"/>
</dbReference>
<evidence type="ECO:0000256" key="1">
    <source>
        <dbReference type="ARBA" id="ARBA00001043"/>
    </source>
</evidence>
<dbReference type="EMBL" id="AP023189">
    <property type="protein sequence ID" value="BCG25667.1"/>
    <property type="molecule type" value="Genomic_DNA"/>
</dbReference>
<dbReference type="AlphaFoldDB" id="A0A6J4E7B5"/>
<evidence type="ECO:0000259" key="11">
    <source>
        <dbReference type="Pfam" id="PF00576"/>
    </source>
</evidence>
<evidence type="ECO:0000256" key="6">
    <source>
        <dbReference type="ARBA" id="ARBA00017539"/>
    </source>
</evidence>
<keyword evidence="15" id="KW-1185">Reference proteome</keyword>
<reference evidence="12 14" key="1">
    <citation type="submission" date="2020-05" db="EMBL/GenBank/DDBJ databases">
        <title>Characterization of novel class B3 metallo-beta-lactamase from novel Pseudomonas species.</title>
        <authorList>
            <person name="Yamada K."/>
            <person name="Aoki K."/>
            <person name="Ishii Y."/>
        </authorList>
    </citation>
    <scope>NUCLEOTIDE SEQUENCE [LARGE SCALE GENOMIC DNA]</scope>
    <source>
        <strain evidence="12 14">TUM18999</strain>
        <strain evidence="13 15">TUM20286</strain>
    </source>
</reference>
<dbReference type="SUPFAM" id="SSF49472">
    <property type="entry name" value="Transthyretin (synonym: prealbumin)"/>
    <property type="match status" value="1"/>
</dbReference>
<evidence type="ECO:0000313" key="14">
    <source>
        <dbReference type="Proteomes" id="UP000509383"/>
    </source>
</evidence>
<dbReference type="GO" id="GO:0006144">
    <property type="term" value="P:purine nucleobase metabolic process"/>
    <property type="evidence" value="ECO:0007669"/>
    <property type="project" value="UniProtKB-KW"/>
</dbReference>
<evidence type="ECO:0000256" key="8">
    <source>
        <dbReference type="ARBA" id="ARBA00022801"/>
    </source>
</evidence>
<sequence length="117" mass="13034">MGRLTTHVLDAAHGCPGSDISIELYRVENGGLELITRTTTNDDGRCDAPLLQGDTYATGVYQLHFHAGDYYRKRGVKLPEQAFLDVVVLRFGISAEQDHYHVPLLISPYSYSTYRGS</sequence>
<comment type="subunit">
    <text evidence="4 10">Homotetramer.</text>
</comment>
<dbReference type="Pfam" id="PF00576">
    <property type="entry name" value="Transthyretin"/>
    <property type="match status" value="1"/>
</dbReference>
<dbReference type="PANTHER" id="PTHR10395:SF7">
    <property type="entry name" value="5-HYDROXYISOURATE HYDROLASE"/>
    <property type="match status" value="1"/>
</dbReference>
<evidence type="ECO:0000256" key="2">
    <source>
        <dbReference type="ARBA" id="ARBA00002704"/>
    </source>
</evidence>
<dbReference type="PANTHER" id="PTHR10395">
    <property type="entry name" value="URICASE AND TRANSTHYRETIN-RELATED"/>
    <property type="match status" value="1"/>
</dbReference>
<comment type="catalytic activity">
    <reaction evidence="1 10">
        <text>5-hydroxyisourate + H2O = 5-hydroxy-2-oxo-4-ureido-2,5-dihydro-1H-imidazole-5-carboxylate + H(+)</text>
        <dbReference type="Rhea" id="RHEA:23736"/>
        <dbReference type="ChEBI" id="CHEBI:15377"/>
        <dbReference type="ChEBI" id="CHEBI:15378"/>
        <dbReference type="ChEBI" id="CHEBI:18072"/>
        <dbReference type="ChEBI" id="CHEBI:58639"/>
        <dbReference type="EC" id="3.5.2.17"/>
    </reaction>
</comment>
<evidence type="ECO:0000256" key="7">
    <source>
        <dbReference type="ARBA" id="ARBA00022631"/>
    </source>
</evidence>
<feature type="binding site" evidence="9">
    <location>
        <position position="45"/>
    </location>
    <ligand>
        <name>substrate</name>
    </ligand>
</feature>
<dbReference type="KEGG" id="ptw:TUM18999_38580"/>
<comment type="similarity">
    <text evidence="3 10">Belongs to the transthyretin family. 5-hydroxyisourate hydrolase subfamily.</text>
</comment>
<proteinExistence type="inferred from homology"/>
<feature type="binding site" evidence="9">
    <location>
        <position position="114"/>
    </location>
    <ligand>
        <name>substrate</name>
    </ligand>
</feature>
<name>A0A6J4E7B5_9PSED</name>
<dbReference type="InterPro" id="IPR000895">
    <property type="entry name" value="Transthyretin/HIU_hydrolase"/>
</dbReference>
<evidence type="ECO:0000256" key="5">
    <source>
        <dbReference type="ARBA" id="ARBA00012609"/>
    </source>
</evidence>